<evidence type="ECO:0008006" key="4">
    <source>
        <dbReference type="Google" id="ProtNLM"/>
    </source>
</evidence>
<keyword evidence="1" id="KW-0732">Signal</keyword>
<keyword evidence="3" id="KW-1185">Reference proteome</keyword>
<sequence length="439" mass="47746">MRHLNFDTPRGRGRGRLATVAAICALLAGAPALAQETESSSEPIMTATAVAAPPAAAAPIKYIVPDLSAARGAPRPWPSAGFVLRPSAALIADWTSFDQDDDSIAQVGKQKDTSEWRGFRLQVLGSFGGSYRINYQLGGEYKGFDSDPTDNWQLTDMSVTFPVGDSTRIAVGKIKEAFAYEMVGDAANLPQSERVLSPFFVSRNTGVRVTHVLGPDKRANVSYGFANDAWDVGTNTHRGTDYFARVSGLAWDDAANGRYLHIGGSYRYAAADGAIRYRGRPASNVASNFVDTGEFPSNGARHYGLEGLLSWGGLSLLGEYATASVESQAKGDPKFSGWYLTGSWVLTGESRPYDRKVGYARRVIPKSAWGAPELVVRYSDVDLDDGPVLGGRFTRVDLGVNWWATTRWKFGIDLGRTELDRMGKTGKTDTVLTRIQWIY</sequence>
<dbReference type="AlphaFoldDB" id="A0A2Z3HRZ6"/>
<dbReference type="Gene3D" id="2.40.160.10">
    <property type="entry name" value="Porin"/>
    <property type="match status" value="1"/>
</dbReference>
<dbReference type="EMBL" id="CP029479">
    <property type="protein sequence ID" value="AWM77565.1"/>
    <property type="molecule type" value="Genomic_DNA"/>
</dbReference>
<dbReference type="OrthoDB" id="7217987at2"/>
<gene>
    <name evidence="2" type="ORF">HYN04_07200</name>
</gene>
<feature type="signal peptide" evidence="1">
    <location>
        <begin position="1"/>
        <end position="34"/>
    </location>
</feature>
<name>A0A2Z3HRZ6_9CAUL</name>
<protein>
    <recommendedName>
        <fullName evidence="4">Porin</fullName>
    </recommendedName>
</protein>
<accession>A0A2Z3HRZ6</accession>
<dbReference type="InterPro" id="IPR010870">
    <property type="entry name" value="Porin_O/P"/>
</dbReference>
<dbReference type="InterPro" id="IPR023614">
    <property type="entry name" value="Porin_dom_sf"/>
</dbReference>
<dbReference type="Proteomes" id="UP000247763">
    <property type="component" value="Chromosome"/>
</dbReference>
<organism evidence="2 3">
    <name type="scientific">Phenylobacterium parvum</name>
    <dbReference type="NCBI Taxonomy" id="2201350"/>
    <lineage>
        <taxon>Bacteria</taxon>
        <taxon>Pseudomonadati</taxon>
        <taxon>Pseudomonadota</taxon>
        <taxon>Alphaproteobacteria</taxon>
        <taxon>Caulobacterales</taxon>
        <taxon>Caulobacteraceae</taxon>
        <taxon>Phenylobacterium</taxon>
    </lineage>
</organism>
<dbReference type="Pfam" id="PF07396">
    <property type="entry name" value="Porin_O_P"/>
    <property type="match status" value="1"/>
</dbReference>
<proteinExistence type="predicted"/>
<feature type="chain" id="PRO_5016303296" description="Porin" evidence="1">
    <location>
        <begin position="35"/>
        <end position="439"/>
    </location>
</feature>
<reference evidence="3" key="1">
    <citation type="submission" date="2018-05" db="EMBL/GenBank/DDBJ databases">
        <title>Genome sequencing of Phenylobacterium sp. HYN0004.</title>
        <authorList>
            <person name="Yi H."/>
            <person name="Baek C."/>
        </authorList>
    </citation>
    <scope>NUCLEOTIDE SEQUENCE [LARGE SCALE GENOMIC DNA]</scope>
    <source>
        <strain evidence="3">HYN0004</strain>
    </source>
</reference>
<evidence type="ECO:0000313" key="3">
    <source>
        <dbReference type="Proteomes" id="UP000247763"/>
    </source>
</evidence>
<dbReference type="KEGG" id="phb:HYN04_07200"/>
<evidence type="ECO:0000256" key="1">
    <source>
        <dbReference type="SAM" id="SignalP"/>
    </source>
</evidence>
<dbReference type="SUPFAM" id="SSF56935">
    <property type="entry name" value="Porins"/>
    <property type="match status" value="1"/>
</dbReference>
<evidence type="ECO:0000313" key="2">
    <source>
        <dbReference type="EMBL" id="AWM77565.1"/>
    </source>
</evidence>